<evidence type="ECO:0000256" key="2">
    <source>
        <dbReference type="ARBA" id="ARBA00022729"/>
    </source>
</evidence>
<gene>
    <name evidence="7" type="ORF">HNQ50_000717</name>
</gene>
<organism evidence="7 8">
    <name type="scientific">Silvimonas terrae</name>
    <dbReference type="NCBI Taxonomy" id="300266"/>
    <lineage>
        <taxon>Bacteria</taxon>
        <taxon>Pseudomonadati</taxon>
        <taxon>Pseudomonadota</taxon>
        <taxon>Betaproteobacteria</taxon>
        <taxon>Neisseriales</taxon>
        <taxon>Chitinibacteraceae</taxon>
        <taxon>Silvimonas</taxon>
    </lineage>
</organism>
<evidence type="ECO:0000256" key="5">
    <source>
        <dbReference type="SAM" id="SignalP"/>
    </source>
</evidence>
<dbReference type="Pfam" id="PF00497">
    <property type="entry name" value="SBP_bac_3"/>
    <property type="match status" value="1"/>
</dbReference>
<feature type="region of interest" description="Disordered" evidence="4">
    <location>
        <begin position="34"/>
        <end position="58"/>
    </location>
</feature>
<evidence type="ECO:0000256" key="4">
    <source>
        <dbReference type="SAM" id="MobiDB-lite"/>
    </source>
</evidence>
<evidence type="ECO:0000313" key="8">
    <source>
        <dbReference type="Proteomes" id="UP000543030"/>
    </source>
</evidence>
<evidence type="ECO:0000256" key="1">
    <source>
        <dbReference type="ARBA" id="ARBA00004339"/>
    </source>
</evidence>
<dbReference type="AlphaFoldDB" id="A0A840RAS3"/>
<dbReference type="EMBL" id="JACHHN010000001">
    <property type="protein sequence ID" value="MBB5190007.1"/>
    <property type="molecule type" value="Genomic_DNA"/>
</dbReference>
<dbReference type="SMART" id="SM00062">
    <property type="entry name" value="PBPb"/>
    <property type="match status" value="1"/>
</dbReference>
<dbReference type="InterPro" id="IPR023346">
    <property type="entry name" value="Lysozyme-like_dom_sf"/>
</dbReference>
<proteinExistence type="predicted"/>
<accession>A0A840RAS3</accession>
<evidence type="ECO:0000256" key="3">
    <source>
        <dbReference type="ARBA" id="ARBA00023237"/>
    </source>
</evidence>
<dbReference type="PANTHER" id="PTHR35936">
    <property type="entry name" value="MEMBRANE-BOUND LYTIC MUREIN TRANSGLYCOSYLASE F"/>
    <property type="match status" value="1"/>
</dbReference>
<keyword evidence="3" id="KW-0998">Cell outer membrane</keyword>
<keyword evidence="2 5" id="KW-0732">Signal</keyword>
<dbReference type="RefSeq" id="WP_184097598.1">
    <property type="nucleotide sequence ID" value="NZ_JACHHN010000001.1"/>
</dbReference>
<dbReference type="Gene3D" id="3.40.190.10">
    <property type="entry name" value="Periplasmic binding protein-like II"/>
    <property type="match status" value="2"/>
</dbReference>
<dbReference type="Gene3D" id="1.10.530.10">
    <property type="match status" value="1"/>
</dbReference>
<dbReference type="SUPFAM" id="SSF53850">
    <property type="entry name" value="Periplasmic binding protein-like II"/>
    <property type="match status" value="1"/>
</dbReference>
<keyword evidence="8" id="KW-1185">Reference proteome</keyword>
<dbReference type="GO" id="GO:0009279">
    <property type="term" value="C:cell outer membrane"/>
    <property type="evidence" value="ECO:0007669"/>
    <property type="project" value="UniProtKB-SubCell"/>
</dbReference>
<evidence type="ECO:0000259" key="6">
    <source>
        <dbReference type="SMART" id="SM00062"/>
    </source>
</evidence>
<dbReference type="Proteomes" id="UP000543030">
    <property type="component" value="Unassembled WGS sequence"/>
</dbReference>
<comment type="caution">
    <text evidence="7">The sequence shown here is derived from an EMBL/GenBank/DDBJ whole genome shotgun (WGS) entry which is preliminary data.</text>
</comment>
<feature type="signal peptide" evidence="5">
    <location>
        <begin position="1"/>
        <end position="24"/>
    </location>
</feature>
<dbReference type="InterPro" id="IPR001638">
    <property type="entry name" value="Solute-binding_3/MltF_N"/>
</dbReference>
<feature type="domain" description="Solute-binding protein family 3/N-terminal" evidence="6">
    <location>
        <begin position="64"/>
        <end position="294"/>
    </location>
</feature>
<dbReference type="InterPro" id="IPR008258">
    <property type="entry name" value="Transglycosylase_SLT_dom_1"/>
</dbReference>
<reference evidence="7 8" key="1">
    <citation type="submission" date="2020-08" db="EMBL/GenBank/DDBJ databases">
        <title>Genomic Encyclopedia of Type Strains, Phase IV (KMG-IV): sequencing the most valuable type-strain genomes for metagenomic binning, comparative biology and taxonomic classification.</title>
        <authorList>
            <person name="Goeker M."/>
        </authorList>
    </citation>
    <scope>NUCLEOTIDE SEQUENCE [LARGE SCALE GENOMIC DNA]</scope>
    <source>
        <strain evidence="7 8">DSM 18233</strain>
    </source>
</reference>
<protein>
    <submittedName>
        <fullName evidence="7">Membrane-bound lytic murein transglycosylase MltF</fullName>
    </submittedName>
</protein>
<dbReference type="Pfam" id="PF01464">
    <property type="entry name" value="SLT"/>
    <property type="match status" value="1"/>
</dbReference>
<comment type="subcellular location">
    <subcellularLocation>
        <location evidence="1">Cell outer membrane</location>
        <topology evidence="1">Peripheral membrane protein</topology>
    </subcellularLocation>
</comment>
<dbReference type="SUPFAM" id="SSF53955">
    <property type="entry name" value="Lysozyme-like"/>
    <property type="match status" value="1"/>
</dbReference>
<sequence>MNQAKSLIYLLLFVLFLGNGSAFAANHSPKRARAVASQKSEHPALSSQTELGDQDYDPANPPRQLRVLVALGPSTFFFQNGRPHGVEYAMLLELEKFLNRSKAKNAPSLKLMFVPVDSGEIIPSLRAGKGDIAAGLMPVNEGAKQLVAFTQPYLRDQWCVVQNPDAEAISNISAAEGKTLSIANGSYARRLLLDYPKIVSRDAAAGTTAEALLGTIQGDDSVATLSSRYVTDLWSKKYPRLHSNACLEPSVDVAWAVDQSKPQLLAELNRFISGPGAGMAQRALKLTQRFLSSDARISNPNQLSAVDKLGFFAPMFQLVASANNMDWMLLAAIGQRESTLHPVIRKNGPTGIMQINPSTARKMGVTNPHDNEQNVTAAARYLAYLRDMFKSPGIEPDDQLAFMIAAYNAGEGRIQQLRRKAQAQGLDPNRWEGNVEKVAKQTVGNRLLDYVTTVNRYYLAYQGASRVASMPAADTASTAAVADK</sequence>
<evidence type="ECO:0000313" key="7">
    <source>
        <dbReference type="EMBL" id="MBB5190007.1"/>
    </source>
</evidence>
<dbReference type="PANTHER" id="PTHR35936:SF32">
    <property type="entry name" value="MEMBRANE-BOUND LYTIC MUREIN TRANSGLYCOSYLASE F"/>
    <property type="match status" value="1"/>
</dbReference>
<name>A0A840RAS3_9NEIS</name>
<feature type="chain" id="PRO_5032900384" evidence="5">
    <location>
        <begin position="25"/>
        <end position="484"/>
    </location>
</feature>
<keyword evidence="3" id="KW-0472">Membrane</keyword>